<feature type="transmembrane region" description="Helical" evidence="1">
    <location>
        <begin position="108"/>
        <end position="130"/>
    </location>
</feature>
<feature type="transmembrane region" description="Helical" evidence="1">
    <location>
        <begin position="77"/>
        <end position="96"/>
    </location>
</feature>
<keyword evidence="1" id="KW-0812">Transmembrane</keyword>
<name>A0AA39NYX6_9AGAR</name>
<organism evidence="2 3">
    <name type="scientific">Armillaria luteobubalina</name>
    <dbReference type="NCBI Taxonomy" id="153913"/>
    <lineage>
        <taxon>Eukaryota</taxon>
        <taxon>Fungi</taxon>
        <taxon>Dikarya</taxon>
        <taxon>Basidiomycota</taxon>
        <taxon>Agaricomycotina</taxon>
        <taxon>Agaricomycetes</taxon>
        <taxon>Agaricomycetidae</taxon>
        <taxon>Agaricales</taxon>
        <taxon>Marasmiineae</taxon>
        <taxon>Physalacriaceae</taxon>
        <taxon>Armillaria</taxon>
    </lineage>
</organism>
<evidence type="ECO:0000256" key="1">
    <source>
        <dbReference type="SAM" id="Phobius"/>
    </source>
</evidence>
<comment type="caution">
    <text evidence="2">The sequence shown here is derived from an EMBL/GenBank/DDBJ whole genome shotgun (WGS) entry which is preliminary data.</text>
</comment>
<sequence>MSSIAFLIYDIIITLHKEVPDLYFCTIDETLNARMDLPENDVSIRQILWSIVYHLPEVVLGQDFVRVVLPVHTKLSWLYRLGEILFATVVNVILVMRLNAMYRKNVKVLVFLVFLVVVEFVLELYCSLVSANKSYETTFSAPLGLPWPGCFAKPNVVFTLTAWIPTTLIASRPVSACLLASVPGSDAAGTISIFFLMTMAKLFEDGRSKLSQIRIMSQVSPRLVSFFQDGGVFFFLIFAVLVASTVMNVLATGILGEILGCWLIAVYSFAACRLTINLREAAEHGNASTCLRESMCLTTWQGNLVLPETSGSTTE</sequence>
<accession>A0AA39NYX6</accession>
<keyword evidence="3" id="KW-1185">Reference proteome</keyword>
<gene>
    <name evidence="2" type="ORF">EDD18DRAFT_1339267</name>
</gene>
<reference evidence="2" key="1">
    <citation type="submission" date="2023-06" db="EMBL/GenBank/DDBJ databases">
        <authorList>
            <consortium name="Lawrence Berkeley National Laboratory"/>
            <person name="Ahrendt S."/>
            <person name="Sahu N."/>
            <person name="Indic B."/>
            <person name="Wong-Bajracharya J."/>
            <person name="Merenyi Z."/>
            <person name="Ke H.-M."/>
            <person name="Monk M."/>
            <person name="Kocsube S."/>
            <person name="Drula E."/>
            <person name="Lipzen A."/>
            <person name="Balint B."/>
            <person name="Henrissat B."/>
            <person name="Andreopoulos B."/>
            <person name="Martin F.M."/>
            <person name="Harder C.B."/>
            <person name="Rigling D."/>
            <person name="Ford K.L."/>
            <person name="Foster G.D."/>
            <person name="Pangilinan J."/>
            <person name="Papanicolaou A."/>
            <person name="Barry K."/>
            <person name="LaButti K."/>
            <person name="Viragh M."/>
            <person name="Koriabine M."/>
            <person name="Yan M."/>
            <person name="Riley R."/>
            <person name="Champramary S."/>
            <person name="Plett K.L."/>
            <person name="Tsai I.J."/>
            <person name="Slot J."/>
            <person name="Sipos G."/>
            <person name="Plett J."/>
            <person name="Nagy L.G."/>
            <person name="Grigoriev I.V."/>
        </authorList>
    </citation>
    <scope>NUCLEOTIDE SEQUENCE</scope>
    <source>
        <strain evidence="2">HWK02</strain>
    </source>
</reference>
<dbReference type="Proteomes" id="UP001175228">
    <property type="component" value="Unassembled WGS sequence"/>
</dbReference>
<protein>
    <submittedName>
        <fullName evidence="2">Uncharacterized protein</fullName>
    </submittedName>
</protein>
<dbReference type="EMBL" id="JAUEPU010000172">
    <property type="protein sequence ID" value="KAK0474453.1"/>
    <property type="molecule type" value="Genomic_DNA"/>
</dbReference>
<keyword evidence="1" id="KW-0472">Membrane</keyword>
<keyword evidence="1" id="KW-1133">Transmembrane helix</keyword>
<feature type="transmembrane region" description="Helical" evidence="1">
    <location>
        <begin position="223"/>
        <end position="243"/>
    </location>
</feature>
<feature type="transmembrane region" description="Helical" evidence="1">
    <location>
        <begin position="249"/>
        <end position="270"/>
    </location>
</feature>
<evidence type="ECO:0000313" key="3">
    <source>
        <dbReference type="Proteomes" id="UP001175228"/>
    </source>
</evidence>
<proteinExistence type="predicted"/>
<evidence type="ECO:0000313" key="2">
    <source>
        <dbReference type="EMBL" id="KAK0474453.1"/>
    </source>
</evidence>
<dbReference type="AlphaFoldDB" id="A0AA39NYX6"/>